<keyword evidence="3" id="KW-0445">Lipid transport</keyword>
<dbReference type="GO" id="GO:0006869">
    <property type="term" value="P:lipid transport"/>
    <property type="evidence" value="ECO:0007669"/>
    <property type="project" value="UniProtKB-KW"/>
</dbReference>
<feature type="region of interest" description="Disordered" evidence="4">
    <location>
        <begin position="1177"/>
        <end position="1212"/>
    </location>
</feature>
<evidence type="ECO:0000313" key="10">
    <source>
        <dbReference type="Proteomes" id="UP001149813"/>
    </source>
</evidence>
<dbReference type="InterPro" id="IPR056748">
    <property type="entry name" value="VPS13-like_C"/>
</dbReference>
<feature type="domain" description="VPS13-like middle region" evidence="6">
    <location>
        <begin position="1515"/>
        <end position="2160"/>
    </location>
</feature>
<feature type="compositionally biased region" description="Polar residues" evidence="4">
    <location>
        <begin position="1795"/>
        <end position="1804"/>
    </location>
</feature>
<feature type="region of interest" description="Disordered" evidence="4">
    <location>
        <begin position="3028"/>
        <end position="3052"/>
    </location>
</feature>
<dbReference type="OrthoDB" id="428159at2759"/>
<dbReference type="Pfam" id="PF25036">
    <property type="entry name" value="VPS13_VAB"/>
    <property type="match status" value="1"/>
</dbReference>
<evidence type="ECO:0000259" key="8">
    <source>
        <dbReference type="Pfam" id="PF25037"/>
    </source>
</evidence>
<dbReference type="InterPro" id="IPR026854">
    <property type="entry name" value="VPS13_N"/>
</dbReference>
<feature type="compositionally biased region" description="Low complexity" evidence="4">
    <location>
        <begin position="1203"/>
        <end position="1212"/>
    </location>
</feature>
<keyword evidence="2" id="KW-0813">Transport</keyword>
<dbReference type="GO" id="GO:0045324">
    <property type="term" value="P:late endosome to vacuole transport"/>
    <property type="evidence" value="ECO:0007669"/>
    <property type="project" value="TreeGrafter"/>
</dbReference>
<accession>A0A9W7XY80</accession>
<sequence>MFEGVVATLLNRFLGNYVTNLETAQLKLGIWQGDVKLEKLRLKQDALDKLRLPVDIKEGWLGTLTISIPWSNLKGEPVRIHIDDVYVLATPCFQEKFDPEREEEREYKRKMRKLENDELMHMQRLNKQSHADGEQKKQASFTEQLVTKIVDNLQIVIKNIHVRYEDNISNPDHMFAIGATLGELSAVSTDEEWRQAFLHDSGSVIRKMLKLARFSMYWDTRCDTLQGLDHESFIRRFSEAIRNPDRQQPILQPVVGMGKLTMNKRPTPEDVRTMAKFEFDQLAFELDDEQYADALLLTASFDYAMRQRCYRKHRPPPGVRPKDDPRAWLLFAMNSVYDEVHDRNHRRTWEFLKERRDDRLLYIRLYTTFKVNHGVLPEVDATALEQLHRKLSYQDIRFYRARAEPAIRKQRYLIRKRESEVQKSNAGGTGSGSAGSKDAGAANAGIAGWVGGWVSSWVTGAQPSQQQSQGSSGEKADQPGRRVEGILNDDEDVQLDEKQVQELYDTIEFDEDNVADASYDLPKETIKLAVTAILRSGSLRLKVDRKTRDHTLMGFLFSDLKVDLLQRPQNIVADVSMHGFEVVDGTLPNTQYPRMIYVQSDDCDVPIDEQPSSGDDAMATAITDALGSLSVGNDGDTACETGSSDSSSLMLSRRPKIQDPFLQVHFEKDPLDGHADSVVNVKVKSLNVIFHPTAARAIIDFFELPSSASAESIHALIAAASKSVAGFRDQTRAGLEYALSKHKTIDVKVDFDAPVIVFPQNILDPHGEVVVLDTGYLTIESQLVDSETSERLRQKENHVLTAEEMADLESLMYDHFDMRLYNTQLLVGKDLETCMKALKDGVSNTTLHVVDRIELNFDLGLCILSDPPPHMPKVTVDGSLPSLQVYFSDRKYKAIMGSIDLILEAIEDDEVDVTQQYESGSAPAAFGTGRTFLKDGQNPNDMSDSDVLLPSDGGQPNSDDEDDHGDAKSDAGSTDEFYETTDKVDDTQNGGGNGGGVLRRKEAHDSQPDAGKEPERALVKVNFAIDNLVGFIWRTHTDGREDLHIADIAVTGLAVECINRPFDLFADVTIHQVTIEDHLLHSGGGSSSGGNDDTHVFALTSDIAQADANGETDKNLVVVKYHRCQADHPEFTTTYESIGQTVDVDISYLDLMVVRKTILTSYDYILKTFTDEASAQDSAAKNQTKKPGPGNHPADNSPSAKEPSPSLPSSDNVSSLIQQALDTIRVDVHFKGTGFSLCHDDGSPIAVLSVTEAMMRVIVTSEVLVEAKVGNITLTDQLDLAPSYLQQQRHQHDPLDPRRLLLYIKGDELADLRYETFDPNSLSYPGHNASIKLRLGAAHLMFIERPIRELMLFGSRFSAMHGLFEAARQAAANGTSQLTEEMMGGNQKYHFDVVMSAPVITFPRDGFVPYMNHPDGASPNGLGVDVLVAQPGELTILNEFTTVREMGQIWDVNHVSLMLRRIGIKTVFIVDDDTSDHGTFGQAGEQELQILEDVDYNMDMHILMKGHIPGCPRPVTELIGILSPIKMKLTEYQYKMVYDLLMVIARVFGNDPNAPEIPDPLIGDELLDLDILRENPAVKEAQNTKQALANLGQISHAPTEDSQASGEIESAGQFATVDLYVTLATIQLELFKGSGFNVDRIQKMSFTRMDINDLSVKYRSKQNGDSKAELAIVAVRAYDTRPGTENQFTQIISPTITTAQGHSSPSGSAQGRGESSSSGQAQQSNSTSNNNNESMHALAQDALIEEDSTSPQLICHIDMRPNQDMVVLLTLDSPRIILVLDHAFMLMGFATSVFPQQPDDTQASAPPARSLDKDRGQASASPAAAATATENNPPSTGGLIYKVDIIHPEFILLANPQSRSSEALILSINQIVLAQEGMFCATLDEIGVSLCTIDRRQETTRNVMDPFTIITTMDTREIPADPRRGTQRSHATDVSIDVGSLLLRLGINDVILMLDIFNVATEIMYKKDDEAGGETASPSKIVPEHSQTTRVHHTESCALPATGSFTEAGTSTAGASTAASAPASLRRSASKQTSTRGSPALTSGTSAYIIKETMRATVASLRIVVIRDMFGLPVYACTAKEFHVDIADWSYSMRVQSDLRLQASYFNRRNSHWEPFIEPWGFSLNVASSLTENLGDSLQKIDVTSSDRLLVNASHAFIEETLGLIAQWGDEMEKHQKHQQQGSKPIGERMPYVLINRTGIDCHVWVDLPEGATARSERIDTTPVLLRDGESLPWRFEDWRRRREQLEVKSHHLGIQFANGQWEWLRRVQVDREGVKHYTLVPAIDDINHRLAVDVKLDAVNLVKRVVLRSPLVVENQTRVAMEVAMCDYRGELRTDSAVIQPGEDLPLPIMFCHQYAVRVRPESGFGYAWSSQYVFWRDFLAQEARPELCCLPQAVAQSMQRQGSGAALSSDVMPFYVHFNALCDLRNPALYKYPFMRLVMTPPMEIENLLPYAMQLCVIDKTANRRWVSPLQRGGIAPVHAVQPGHLILLTIRIPEAGFEKCEGTIIETNDDDEYPTDDDLVMTDNQGIKLALKLHRMDIPNSGGQCRRISIYAPYVMVNRTGLKLFYSSKGFFKGVSAVAGQNLSSNMPLPPVDPNDGGRSSSRAAMPSNEFVRRQSGLGTFVIKDDDSLVSRPLMFSFGSFDFRNRALVRVADSDWSRPLSFDALGSSSEVVIPSSSKLADTHLGIEIEPGRGRYSHTRVVTFTSRYVVKNMTGIPLQYRTVYNMSSASLLEDGERRPLHTLHRARRRLLTIASASKDSGGKPVADIRAGKWSSPFSIDDIGRIYIRMPVDSSISESGELLVKVDIIMEGACLFVIMQREDRYWPYMIENHTRTDIIVWQYMEKQHHSDQHQAGSSGQMVVQNPAGQRTQVRRSSTAQLSSSPSPSPPPPVPHAGADSGAANAERQYVIRAGEALDYAWDLPTAQTKMLVISAQGSTRRVNLQEIGEQRPFIYGKPPLPPRRGTGTSALSSATTAAAAANRAIADYTMNVEVVAAGPRQVLRLTSYAPEHSLYTPQLQAIQDSNASRIARSSTQQTTATTSSSRRGTSDERFEVVHADERTNFVFRLALEGGIGVSLINKYSSEILFVTLADVELKYTDSTSNQTFKLTVKWVQIDNQIYGAVYPIVLYPTTLGVAMAGVSSPPAIQAVAVRAKDKSYGVEYFKYASVLAQEMSVELDEDFLYALLDFVKFDVPGWSGKGDGVSEEETGTNMLESDIPEIKALDEGQQLYFEFLHIQPFKLNMSFMRTQRLDVGGDPTTARYPAVASAAAAAASGSGGATATGRGLASLGLPGASGVSEQTGEGVASTPGIVAYAMNVLTMAIGNINEAPVFLNALIMQNVRVSLPILTDRMYKHYSQEVFNQVYKVVGSANFLGNPVGLFNNISSGVSDFFYEPYQGFVMSDRPQDFGFGLARGTASLFKKTVFGMTDSFSKFTDSMSKGLSAATMDPQYQTERSMSRVRNKPKHAIYGVARGAESFAKSVGSGLAGVVMRPLEGAEQEGVGGFFKGVGKGLVGVVTKPVIGMFDLASNVTEGIRNTTTVFERDLDRQRLPRHIGRDGIITVYSSREALGQAWMRELNKGAYAFDNYLAHLELPGSDMVVLLTFQRLVMFRRAKPDEAGMAVGAAGSSAETGNATGAIGVSAANASKAQVEWEQEIKSLHSIQLEATGISLKLPATSEGYVPPGPFIPISDAQSRRWFYDQIREAVKALIDHRKELG</sequence>
<evidence type="ECO:0000256" key="1">
    <source>
        <dbReference type="ARBA" id="ARBA00006545"/>
    </source>
</evidence>
<dbReference type="Proteomes" id="UP001149813">
    <property type="component" value="Unassembled WGS sequence"/>
</dbReference>
<dbReference type="GO" id="GO:0007005">
    <property type="term" value="P:mitochondrion organization"/>
    <property type="evidence" value="ECO:0007669"/>
    <property type="project" value="TreeGrafter"/>
</dbReference>
<evidence type="ECO:0000259" key="7">
    <source>
        <dbReference type="Pfam" id="PF25036"/>
    </source>
</evidence>
<keyword evidence="10" id="KW-1185">Reference proteome</keyword>
<protein>
    <submittedName>
        <fullName evidence="9">Vacuolar protein sorting-associated protein 13</fullName>
    </submittedName>
</protein>
<name>A0A9W7XY80_9FUNG</name>
<feature type="region of interest" description="Disordered" evidence="4">
    <location>
        <begin position="2589"/>
        <end position="2608"/>
    </location>
</feature>
<feature type="compositionally biased region" description="Low complexity" evidence="4">
    <location>
        <begin position="1818"/>
        <end position="1833"/>
    </location>
</feature>
<evidence type="ECO:0000259" key="6">
    <source>
        <dbReference type="Pfam" id="PF25033"/>
    </source>
</evidence>
<feature type="compositionally biased region" description="Low complexity" evidence="4">
    <location>
        <begin position="1706"/>
        <end position="1732"/>
    </location>
</feature>
<dbReference type="InterPro" id="IPR009543">
    <property type="entry name" value="VPS13_VAB"/>
</dbReference>
<feature type="region of interest" description="Disordered" evidence="4">
    <location>
        <begin position="1696"/>
        <end position="1732"/>
    </location>
</feature>
<reference evidence="9" key="1">
    <citation type="submission" date="2022-07" db="EMBL/GenBank/DDBJ databases">
        <title>Phylogenomic reconstructions and comparative analyses of Kickxellomycotina fungi.</title>
        <authorList>
            <person name="Reynolds N.K."/>
            <person name="Stajich J.E."/>
            <person name="Barry K."/>
            <person name="Grigoriev I.V."/>
            <person name="Crous P."/>
            <person name="Smith M.E."/>
        </authorList>
    </citation>
    <scope>NUCLEOTIDE SEQUENCE</scope>
    <source>
        <strain evidence="9">NBRC 32514</strain>
    </source>
</reference>
<feature type="region of interest" description="Disordered" evidence="4">
    <location>
        <begin position="1970"/>
        <end position="1989"/>
    </location>
</feature>
<dbReference type="GO" id="GO:0006623">
    <property type="term" value="P:protein targeting to vacuole"/>
    <property type="evidence" value="ECO:0007669"/>
    <property type="project" value="TreeGrafter"/>
</dbReference>
<comment type="similarity">
    <text evidence="1">Belongs to the VPS13 family.</text>
</comment>
<evidence type="ECO:0000256" key="3">
    <source>
        <dbReference type="ARBA" id="ARBA00023055"/>
    </source>
</evidence>
<feature type="region of interest" description="Disordered" evidence="4">
    <location>
        <begin position="460"/>
        <end position="491"/>
    </location>
</feature>
<dbReference type="PANTHER" id="PTHR16166:SF93">
    <property type="entry name" value="INTERMEMBRANE LIPID TRANSFER PROTEIN VPS13"/>
    <property type="match status" value="1"/>
</dbReference>
<dbReference type="InterPro" id="IPR056747">
    <property type="entry name" value="VPS13-like_M"/>
</dbReference>
<dbReference type="InterPro" id="IPR026847">
    <property type="entry name" value="VPS13"/>
</dbReference>
<dbReference type="PANTHER" id="PTHR16166">
    <property type="entry name" value="VACUOLAR PROTEIN SORTING-ASSOCIATED PROTEIN VPS13"/>
    <property type="match status" value="1"/>
</dbReference>
<dbReference type="Pfam" id="PF25037">
    <property type="entry name" value="VPS13_C"/>
    <property type="match status" value="1"/>
</dbReference>
<comment type="caution">
    <text evidence="9">The sequence shown here is derived from an EMBL/GenBank/DDBJ whole genome shotgun (WGS) entry which is preliminary data.</text>
</comment>
<feature type="compositionally biased region" description="Polar residues" evidence="4">
    <location>
        <begin position="1696"/>
        <end position="1705"/>
    </location>
</feature>
<feature type="compositionally biased region" description="Polar residues" evidence="4">
    <location>
        <begin position="2031"/>
        <end position="2040"/>
    </location>
</feature>
<dbReference type="EMBL" id="JANBOJ010000245">
    <property type="protein sequence ID" value="KAJ1720572.1"/>
    <property type="molecule type" value="Genomic_DNA"/>
</dbReference>
<gene>
    <name evidence="9" type="primary">VPS13</name>
    <name evidence="9" type="ORF">LPJ53_004813</name>
</gene>
<evidence type="ECO:0000256" key="2">
    <source>
        <dbReference type="ARBA" id="ARBA00022448"/>
    </source>
</evidence>
<feature type="compositionally biased region" description="Low complexity" evidence="4">
    <location>
        <begin position="3032"/>
        <end position="3048"/>
    </location>
</feature>
<feature type="compositionally biased region" description="Polar residues" evidence="4">
    <location>
        <begin position="2854"/>
        <end position="2882"/>
    </location>
</feature>
<feature type="compositionally biased region" description="Basic and acidic residues" evidence="4">
    <location>
        <begin position="474"/>
        <end position="484"/>
    </location>
</feature>
<dbReference type="Pfam" id="PF25033">
    <property type="entry name" value="VPS13_M"/>
    <property type="match status" value="1"/>
</dbReference>
<feature type="domain" description="Chorein N-terminal" evidence="5">
    <location>
        <begin position="1"/>
        <end position="896"/>
    </location>
</feature>
<feature type="region of interest" description="Disordered" evidence="4">
    <location>
        <begin position="2851"/>
        <end position="2903"/>
    </location>
</feature>
<feature type="region of interest" description="Disordered" evidence="4">
    <location>
        <begin position="418"/>
        <end position="438"/>
    </location>
</feature>
<feature type="region of interest" description="Disordered" evidence="4">
    <location>
        <begin position="2008"/>
        <end position="2040"/>
    </location>
</feature>
<feature type="domain" description="Vacuolar protein sorting-associated protein 13 VPS13 adaptor binding" evidence="7">
    <location>
        <begin position="2238"/>
        <end position="2928"/>
    </location>
</feature>
<organism evidence="9 10">
    <name type="scientific">Coemansia erecta</name>
    <dbReference type="NCBI Taxonomy" id="147472"/>
    <lineage>
        <taxon>Eukaryota</taxon>
        <taxon>Fungi</taxon>
        <taxon>Fungi incertae sedis</taxon>
        <taxon>Zoopagomycota</taxon>
        <taxon>Kickxellomycotina</taxon>
        <taxon>Kickxellomycetes</taxon>
        <taxon>Kickxellales</taxon>
        <taxon>Kickxellaceae</taxon>
        <taxon>Coemansia</taxon>
    </lineage>
</organism>
<feature type="region of interest" description="Disordered" evidence="4">
    <location>
        <begin position="1795"/>
        <end position="1833"/>
    </location>
</feature>
<feature type="compositionally biased region" description="Low complexity" evidence="4">
    <location>
        <begin position="464"/>
        <end position="473"/>
    </location>
</feature>
<evidence type="ECO:0000313" key="9">
    <source>
        <dbReference type="EMBL" id="KAJ1720572.1"/>
    </source>
</evidence>
<feature type="domain" description="Intermembrane lipid transfer protein VPS13-like C-terminal" evidence="8">
    <location>
        <begin position="3553"/>
        <end position="3618"/>
    </location>
</feature>
<feature type="compositionally biased region" description="Low complexity" evidence="4">
    <location>
        <begin position="2008"/>
        <end position="2027"/>
    </location>
</feature>
<dbReference type="Pfam" id="PF12624">
    <property type="entry name" value="VPS13_N"/>
    <property type="match status" value="1"/>
</dbReference>
<evidence type="ECO:0000259" key="5">
    <source>
        <dbReference type="Pfam" id="PF12624"/>
    </source>
</evidence>
<feature type="region of interest" description="Disordered" evidence="4">
    <location>
        <begin position="921"/>
        <end position="1015"/>
    </location>
</feature>
<evidence type="ECO:0000256" key="4">
    <source>
        <dbReference type="SAM" id="MobiDB-lite"/>
    </source>
</evidence>
<dbReference type="GO" id="GO:0045053">
    <property type="term" value="P:protein retention in Golgi apparatus"/>
    <property type="evidence" value="ECO:0007669"/>
    <property type="project" value="TreeGrafter"/>
</dbReference>
<feature type="compositionally biased region" description="Basic and acidic residues" evidence="4">
    <location>
        <begin position="999"/>
        <end position="1015"/>
    </location>
</feature>
<proteinExistence type="inferred from homology"/>